<keyword evidence="4" id="KW-0444">Lipid biosynthesis</keyword>
<accession>A0A2W1C3J5</accession>
<dbReference type="Proteomes" id="UP000249218">
    <property type="component" value="Unassembled WGS sequence"/>
</dbReference>
<comment type="similarity">
    <text evidence="3">Belongs to the 1-acyl-sn-glycerol-3-phosphate acyltransferase family.</text>
</comment>
<evidence type="ECO:0000256" key="9">
    <source>
        <dbReference type="ARBA" id="ARBA00023136"/>
    </source>
</evidence>
<dbReference type="PANTHER" id="PTHR23063:SF52">
    <property type="entry name" value="LYSOPHOSPHATIDYLCHOLINE ACYLTRANSFERASE"/>
    <property type="match status" value="1"/>
</dbReference>
<dbReference type="PROSITE" id="PS50878">
    <property type="entry name" value="RT_POL"/>
    <property type="match status" value="1"/>
</dbReference>
<dbReference type="Pfam" id="PF00078">
    <property type="entry name" value="RVT_1"/>
    <property type="match status" value="1"/>
</dbReference>
<dbReference type="EMBL" id="KZ149896">
    <property type="protein sequence ID" value="PZC78733.1"/>
    <property type="molecule type" value="Genomic_DNA"/>
</dbReference>
<dbReference type="CDD" id="cd09077">
    <property type="entry name" value="R1-I-EN"/>
    <property type="match status" value="1"/>
</dbReference>
<gene>
    <name evidence="16" type="primary">HaOG217191</name>
    <name evidence="16" type="ORF">B5X24_HaOG217191</name>
</gene>
<dbReference type="GO" id="GO:0016020">
    <property type="term" value="C:membrane"/>
    <property type="evidence" value="ECO:0007669"/>
    <property type="project" value="UniProtKB-SubCell"/>
</dbReference>
<keyword evidence="9 14" id="KW-0472">Membrane</keyword>
<comment type="pathway">
    <text evidence="2">Lipid metabolism.</text>
</comment>
<feature type="transmembrane region" description="Helical" evidence="14">
    <location>
        <begin position="41"/>
        <end position="71"/>
    </location>
</feature>
<dbReference type="GO" id="GO:0042171">
    <property type="term" value="F:lysophosphatidic acid acyltransferase activity"/>
    <property type="evidence" value="ECO:0007669"/>
    <property type="project" value="TreeGrafter"/>
</dbReference>
<comment type="pathway">
    <text evidence="13">Phospholipid metabolism.</text>
</comment>
<evidence type="ECO:0000259" key="15">
    <source>
        <dbReference type="PROSITE" id="PS50878"/>
    </source>
</evidence>
<protein>
    <recommendedName>
        <fullName evidence="15">Reverse transcriptase domain-containing protein</fullName>
    </recommendedName>
</protein>
<dbReference type="InterPro" id="IPR000477">
    <property type="entry name" value="RT_dom"/>
</dbReference>
<dbReference type="InterPro" id="IPR036691">
    <property type="entry name" value="Endo/exonu/phosph_ase_sf"/>
</dbReference>
<sequence length="1260" mass="139912">MNGKLHSETGAFSSDDMRAEILNPFVHKLELDNTYDKIKTAIFTVILLPFRVIVICYLIVTAWFLACIGLYGLSEEDLRRQPMTGWRSKLRFSILSLMRLVVVAAGFHRVKVLGKHHVPSNSRDAPVVVMAPHSTFFDAIAIVCLGAPSVVAKADTARLPFIGQWLVDVAVIAEPYSVPGSWLGDDNGSVALMARSSTDSPPLSLLERGPGYVAAAWGDIALIGVYFSPNRPLTDFENFLQVLARVAGGMVQHRVLVLGDFNAKSIIWGNPTTNARGREVETWSVSSGLSLLNRGTVHTCVRRQGGSIVDLAFASPSLAACVVDWRVELVETLSDHRYVRFDVSTPGSQGTQEGRSHFPRWALSHLDREAAVEAAFVQDWLSPSDGVRDVDATAVQLRVSLTEVCNSSMPRSHRPPPRRAVYWWSEELGDLRAACVAARRAYTRSRRRRLRDLDNEDRLYTAYKEAKSTLTARMGTAQDRARAEMFEGLDIDPFGRPYKAACNKLRPYGPPVAETLEPSLLDGVVQSLFPRRDNFTPPVMSAPRGAAPSAEEVPLVTENEIERAASCLRGKKTAPGPDGVPAKVIAIATSQMEERFRDLFSECLTSERFPKPWKEGQLCLLRKQGRPADSPSAYRPIVLLDEVGKMFERILAARINRHLSTIGPDLADAQFGFRAERSTVDALSRLKNQVKEAMDAGDGLLAVSFDIANAFNSIPHSTILEALRFHGVPLYLQGLLADYLRDRTVLLVDKTGQLRRYGVESGVPQGSVLGPLLWNIGFDWLLRENLPRGTSVICYADDTLLTARGRNFAEAASLASAGGSLVVDRISRLGLTVALQKTEAVFFHGPRQHQPPDAHIHVEGVRIGVQPQMKYLGIVLDSKWHFSAHFSGLSTRLMKTAGALSWLLPNIGRPGDQCRRLYAGILKSMALYGAPIWADSLCRRRNAAAIRRPQRVIAQRVARAYRTVSFAAACVLAGTPPWELEAWVLARVYDWKAAQRALDRHPDPIEREEVREEAREAITGHWAEDLASATFGRRTLDAIGPVLNGWLDRRHGCLSMRLVQVLSGHGCFGSYLHRIGREETPQCHHCEAEVDTAEHTLEVCPSWTEPRRTLVAVVGDDLSLPSVISAMLRSEEAWEAVASFCEDVMSQKESAERVRESDPLAAPHRRRRRELINYTQPVYVWRDDPNSRQNTIKEIIERATSKEDWPQVLIFPEGTCTNRSCLITFKPGGFYPGVPVQPVTIRYPNARDTVTWTWEGPGAN</sequence>
<dbReference type="InterPro" id="IPR002123">
    <property type="entry name" value="Plipid/glycerol_acylTrfase"/>
</dbReference>
<dbReference type="InterPro" id="IPR043502">
    <property type="entry name" value="DNA/RNA_pol_sf"/>
</dbReference>
<dbReference type="GO" id="GO:0008654">
    <property type="term" value="P:phospholipid biosynthetic process"/>
    <property type="evidence" value="ECO:0007669"/>
    <property type="project" value="UniProtKB-KW"/>
</dbReference>
<evidence type="ECO:0000256" key="6">
    <source>
        <dbReference type="ARBA" id="ARBA00022692"/>
    </source>
</evidence>
<dbReference type="InterPro" id="IPR005135">
    <property type="entry name" value="Endo/exonuclease/phosphatase"/>
</dbReference>
<keyword evidence="5" id="KW-0808">Transferase</keyword>
<dbReference type="Pfam" id="PF14529">
    <property type="entry name" value="Exo_endo_phos_2"/>
    <property type="match status" value="1"/>
</dbReference>
<dbReference type="GO" id="GO:0071897">
    <property type="term" value="P:DNA biosynthetic process"/>
    <property type="evidence" value="ECO:0007669"/>
    <property type="project" value="UniProtKB-ARBA"/>
</dbReference>
<keyword evidence="17" id="KW-1185">Reference proteome</keyword>
<dbReference type="SMART" id="SM00563">
    <property type="entry name" value="PlsC"/>
    <property type="match status" value="1"/>
</dbReference>
<dbReference type="GO" id="GO:0008374">
    <property type="term" value="F:O-acyltransferase activity"/>
    <property type="evidence" value="ECO:0007669"/>
    <property type="project" value="InterPro"/>
</dbReference>
<reference evidence="16 17" key="1">
    <citation type="journal article" date="2017" name="BMC Biol.">
        <title>Genomic innovations, transcriptional plasticity and gene loss underlying the evolution and divergence of two highly polyphagous and invasive Helicoverpa pest species.</title>
        <authorList>
            <person name="Pearce S.L."/>
            <person name="Clarke D.F."/>
            <person name="East P.D."/>
            <person name="Elfekih S."/>
            <person name="Gordon K.H."/>
            <person name="Jermiin L.S."/>
            <person name="McGaughran A."/>
            <person name="Oakeshott J.G."/>
            <person name="Papanikolaou A."/>
            <person name="Perera O.P."/>
            <person name="Rane R.V."/>
            <person name="Richards S."/>
            <person name="Tay W.T."/>
            <person name="Walsh T.K."/>
            <person name="Anderson A."/>
            <person name="Anderson C.J."/>
            <person name="Asgari S."/>
            <person name="Board P.G."/>
            <person name="Bretschneider A."/>
            <person name="Campbell P.M."/>
            <person name="Chertemps T."/>
            <person name="Christeller J.T."/>
            <person name="Coppin C.W."/>
            <person name="Downes S.J."/>
            <person name="Duan G."/>
            <person name="Farnsworth C.A."/>
            <person name="Good R.T."/>
            <person name="Han L.B."/>
            <person name="Han Y.C."/>
            <person name="Hatje K."/>
            <person name="Horne I."/>
            <person name="Huang Y.P."/>
            <person name="Hughes D.S."/>
            <person name="Jacquin-Joly E."/>
            <person name="James W."/>
            <person name="Jhangiani S."/>
            <person name="Kollmar M."/>
            <person name="Kuwar S.S."/>
            <person name="Li S."/>
            <person name="Liu N.Y."/>
            <person name="Maibeche M.T."/>
            <person name="Miller J.R."/>
            <person name="Montagne N."/>
            <person name="Perry T."/>
            <person name="Qu J."/>
            <person name="Song S.V."/>
            <person name="Sutton G.G."/>
            <person name="Vogel H."/>
            <person name="Walenz B.P."/>
            <person name="Xu W."/>
            <person name="Zhang H.J."/>
            <person name="Zou Z."/>
            <person name="Batterham P."/>
            <person name="Edwards O.R."/>
            <person name="Feyereisen R."/>
            <person name="Gibbs R.A."/>
            <person name="Heckel D.G."/>
            <person name="McGrath A."/>
            <person name="Robin C."/>
            <person name="Scherer S.E."/>
            <person name="Worley K.C."/>
            <person name="Wu Y.D."/>
        </authorList>
    </citation>
    <scope>NUCLEOTIDE SEQUENCE [LARGE SCALE GENOMIC DNA]</scope>
    <source>
        <strain evidence="16">Harm_GR_Male_#8</strain>
        <tissue evidence="16">Whole organism</tissue>
    </source>
</reference>
<dbReference type="Gene3D" id="3.60.10.10">
    <property type="entry name" value="Endonuclease/exonuclease/phosphatase"/>
    <property type="match status" value="1"/>
</dbReference>
<evidence type="ECO:0000256" key="5">
    <source>
        <dbReference type="ARBA" id="ARBA00022679"/>
    </source>
</evidence>
<dbReference type="OrthoDB" id="415822at2759"/>
<dbReference type="PANTHER" id="PTHR23063">
    <property type="entry name" value="PHOSPHOLIPID ACYLTRANSFERASE"/>
    <property type="match status" value="1"/>
</dbReference>
<dbReference type="InterPro" id="IPR045252">
    <property type="entry name" value="LPCAT1-like"/>
</dbReference>
<evidence type="ECO:0000256" key="4">
    <source>
        <dbReference type="ARBA" id="ARBA00022516"/>
    </source>
</evidence>
<dbReference type="SUPFAM" id="SSF69593">
    <property type="entry name" value="Glycerol-3-phosphate (1)-acyltransferase"/>
    <property type="match status" value="2"/>
</dbReference>
<keyword evidence="10" id="KW-0594">Phospholipid biosynthesis</keyword>
<dbReference type="SUPFAM" id="SSF56219">
    <property type="entry name" value="DNase I-like"/>
    <property type="match status" value="1"/>
</dbReference>
<dbReference type="Pfam" id="PF01553">
    <property type="entry name" value="Acyltransferase"/>
    <property type="match status" value="1"/>
</dbReference>
<evidence type="ECO:0000256" key="12">
    <source>
        <dbReference type="ARBA" id="ARBA00023315"/>
    </source>
</evidence>
<feature type="domain" description="Reverse transcriptase" evidence="15">
    <location>
        <begin position="602"/>
        <end position="876"/>
    </location>
</feature>
<dbReference type="AlphaFoldDB" id="A0A2W1C3J5"/>
<keyword evidence="12" id="KW-0012">Acyltransferase</keyword>
<evidence type="ECO:0000256" key="14">
    <source>
        <dbReference type="SAM" id="Phobius"/>
    </source>
</evidence>
<proteinExistence type="inferred from homology"/>
<evidence type="ECO:0000256" key="1">
    <source>
        <dbReference type="ARBA" id="ARBA00004370"/>
    </source>
</evidence>
<name>A0A2W1C3J5_HELAM</name>
<dbReference type="CDD" id="cd07991">
    <property type="entry name" value="LPLAT_LPCAT1-like"/>
    <property type="match status" value="1"/>
</dbReference>
<keyword evidence="7 14" id="KW-1133">Transmembrane helix</keyword>
<keyword evidence="11" id="KW-1208">Phospholipid metabolism</keyword>
<evidence type="ECO:0000313" key="17">
    <source>
        <dbReference type="Proteomes" id="UP000249218"/>
    </source>
</evidence>
<dbReference type="SUPFAM" id="SSF56672">
    <property type="entry name" value="DNA/RNA polymerases"/>
    <property type="match status" value="1"/>
</dbReference>
<dbReference type="CDD" id="cd01650">
    <property type="entry name" value="RT_nLTR_like"/>
    <property type="match status" value="1"/>
</dbReference>
<keyword evidence="8" id="KW-0443">Lipid metabolism</keyword>
<evidence type="ECO:0000256" key="3">
    <source>
        <dbReference type="ARBA" id="ARBA00008655"/>
    </source>
</evidence>
<evidence type="ECO:0000256" key="10">
    <source>
        <dbReference type="ARBA" id="ARBA00023209"/>
    </source>
</evidence>
<evidence type="ECO:0000256" key="8">
    <source>
        <dbReference type="ARBA" id="ARBA00023098"/>
    </source>
</evidence>
<comment type="subcellular location">
    <subcellularLocation>
        <location evidence="1">Membrane</location>
    </subcellularLocation>
</comment>
<evidence type="ECO:0000256" key="7">
    <source>
        <dbReference type="ARBA" id="ARBA00022989"/>
    </source>
</evidence>
<organism evidence="16 17">
    <name type="scientific">Helicoverpa armigera</name>
    <name type="common">Cotton bollworm</name>
    <name type="synonym">Heliothis armigera</name>
    <dbReference type="NCBI Taxonomy" id="29058"/>
    <lineage>
        <taxon>Eukaryota</taxon>
        <taxon>Metazoa</taxon>
        <taxon>Ecdysozoa</taxon>
        <taxon>Arthropoda</taxon>
        <taxon>Hexapoda</taxon>
        <taxon>Insecta</taxon>
        <taxon>Pterygota</taxon>
        <taxon>Neoptera</taxon>
        <taxon>Endopterygota</taxon>
        <taxon>Lepidoptera</taxon>
        <taxon>Glossata</taxon>
        <taxon>Ditrysia</taxon>
        <taxon>Noctuoidea</taxon>
        <taxon>Noctuidae</taxon>
        <taxon>Heliothinae</taxon>
        <taxon>Helicoverpa</taxon>
    </lineage>
</organism>
<evidence type="ECO:0000313" key="16">
    <source>
        <dbReference type="EMBL" id="PZC78733.1"/>
    </source>
</evidence>
<dbReference type="GO" id="GO:0005783">
    <property type="term" value="C:endoplasmic reticulum"/>
    <property type="evidence" value="ECO:0007669"/>
    <property type="project" value="TreeGrafter"/>
</dbReference>
<evidence type="ECO:0000256" key="2">
    <source>
        <dbReference type="ARBA" id="ARBA00005189"/>
    </source>
</evidence>
<keyword evidence="6 14" id="KW-0812">Transmembrane</keyword>
<evidence type="ECO:0000256" key="11">
    <source>
        <dbReference type="ARBA" id="ARBA00023264"/>
    </source>
</evidence>
<evidence type="ECO:0000256" key="13">
    <source>
        <dbReference type="ARBA" id="ARBA00025707"/>
    </source>
</evidence>